<feature type="compositionally biased region" description="Low complexity" evidence="1">
    <location>
        <begin position="1"/>
        <end position="16"/>
    </location>
</feature>
<dbReference type="AlphaFoldDB" id="A0A8J2SAV6"/>
<organism evidence="2 3">
    <name type="scientific">Pelagomonas calceolata</name>
    <dbReference type="NCBI Taxonomy" id="35677"/>
    <lineage>
        <taxon>Eukaryota</taxon>
        <taxon>Sar</taxon>
        <taxon>Stramenopiles</taxon>
        <taxon>Ochrophyta</taxon>
        <taxon>Pelagophyceae</taxon>
        <taxon>Pelagomonadales</taxon>
        <taxon>Pelagomonadaceae</taxon>
        <taxon>Pelagomonas</taxon>
    </lineage>
</organism>
<dbReference type="SUPFAM" id="SSF53474">
    <property type="entry name" value="alpha/beta-Hydrolases"/>
    <property type="match status" value="1"/>
</dbReference>
<gene>
    <name evidence="2" type="ORF">PECAL_2P22840</name>
</gene>
<proteinExistence type="predicted"/>
<dbReference type="EMBL" id="CAKKNE010000002">
    <property type="protein sequence ID" value="CAH0369173.1"/>
    <property type="molecule type" value="Genomic_DNA"/>
</dbReference>
<dbReference type="PANTHER" id="PTHR36513">
    <property type="entry name" value="ABC TRANSMEMBRANE TYPE-1 DOMAIN-CONTAINING PROTEIN"/>
    <property type="match status" value="1"/>
</dbReference>
<evidence type="ECO:0000313" key="3">
    <source>
        <dbReference type="Proteomes" id="UP000789595"/>
    </source>
</evidence>
<accession>A0A8J2SAV6</accession>
<evidence type="ECO:0000313" key="2">
    <source>
        <dbReference type="EMBL" id="CAH0369173.1"/>
    </source>
</evidence>
<keyword evidence="3" id="KW-1185">Reference proteome</keyword>
<dbReference type="InterPro" id="IPR029058">
    <property type="entry name" value="AB_hydrolase_fold"/>
</dbReference>
<reference evidence="2" key="1">
    <citation type="submission" date="2021-11" db="EMBL/GenBank/DDBJ databases">
        <authorList>
            <consortium name="Genoscope - CEA"/>
            <person name="William W."/>
        </authorList>
    </citation>
    <scope>NUCLEOTIDE SEQUENCE</scope>
</reference>
<feature type="compositionally biased region" description="Low complexity" evidence="1">
    <location>
        <begin position="23"/>
        <end position="33"/>
    </location>
</feature>
<dbReference type="Proteomes" id="UP000789595">
    <property type="component" value="Unassembled WGS sequence"/>
</dbReference>
<dbReference type="Gene3D" id="3.40.50.1820">
    <property type="entry name" value="alpha/beta hydrolase"/>
    <property type="match status" value="1"/>
</dbReference>
<comment type="caution">
    <text evidence="2">The sequence shown here is derived from an EMBL/GenBank/DDBJ whole genome shotgun (WGS) entry which is preliminary data.</text>
</comment>
<dbReference type="OrthoDB" id="10265620at2759"/>
<sequence length="590" mass="64045">MQLPQPKVPKPKAAVPLPTPRLPGGAKAAAVQPPKAPSRTQDLRAASLASLTITGAPRAPRVGGGQARPRRDRSPSKPVGNNDSAFGEGAWRSSRPIERRGTTFEVVVRVPNALEVARDPRSTLANPALVVSKVNDTAIIGGFEEAGRDRAAGHKVVGLRVVGISTTPHVVQAPPPPSSLVDAQKALSGPRTEEDGCCSRSLSIEEFPKFVLLQKPPDEAQEPVLADQGSYTWRDEKPEPPKEVPVKKYRLTKVLVATNRKPVLSEGEAVFSSTLDADAASPELTERKSHLGISARARAASQDQDEGLWWGCAVVACDASVPRDGPASCDIENWTYLGWEPRSREDVLEALKQADDDAHVYVHGFNNSLQFACRTAALLARDRVAICVAWPSNPPLPRSWAIAAVLSVAERNYTAAEQQMQRSVRSVANAALLLREACKRRLDWTAHSMGCYLLLLALRDATKPFARVTLLAPDVPTWFFVDSLKRGVRENVRFLHCFHSRDEAVEISRQRRGLDFPVPGNGAVLPNRPGVTVLDCSRCAATLGNHDYGRVDFACVLEQGAFFEGARPEDRKALEDSGEGVWVLRAEASS</sequence>
<protein>
    <submittedName>
        <fullName evidence="2">Uncharacterized protein</fullName>
    </submittedName>
</protein>
<dbReference type="InterPro" id="IPR010297">
    <property type="entry name" value="DUF900_hydrolase"/>
</dbReference>
<dbReference type="PANTHER" id="PTHR36513:SF1">
    <property type="entry name" value="TRANSMEMBRANE PROTEIN"/>
    <property type="match status" value="1"/>
</dbReference>
<dbReference type="Pfam" id="PF05990">
    <property type="entry name" value="DUF900"/>
    <property type="match status" value="1"/>
</dbReference>
<evidence type="ECO:0000256" key="1">
    <source>
        <dbReference type="SAM" id="MobiDB-lite"/>
    </source>
</evidence>
<feature type="region of interest" description="Disordered" evidence="1">
    <location>
        <begin position="1"/>
        <end position="94"/>
    </location>
</feature>
<name>A0A8J2SAV6_9STRA</name>